<dbReference type="Pfam" id="PF01594">
    <property type="entry name" value="AI-2E_transport"/>
    <property type="match status" value="1"/>
</dbReference>
<feature type="transmembrane region" description="Helical" evidence="7">
    <location>
        <begin position="240"/>
        <end position="267"/>
    </location>
</feature>
<feature type="transmembrane region" description="Helical" evidence="7">
    <location>
        <begin position="7"/>
        <end position="26"/>
    </location>
</feature>
<feature type="region of interest" description="Disordered" evidence="6">
    <location>
        <begin position="351"/>
        <end position="396"/>
    </location>
</feature>
<dbReference type="RefSeq" id="WP_095961526.1">
    <property type="nucleotide sequence ID" value="NZ_CP022203.1"/>
</dbReference>
<gene>
    <name evidence="8" type="ORF">MYMAC_001702</name>
</gene>
<evidence type="ECO:0000256" key="2">
    <source>
        <dbReference type="ARBA" id="ARBA00009773"/>
    </source>
</evidence>
<comment type="similarity">
    <text evidence="2">Belongs to the autoinducer-2 exporter (AI-2E) (TC 2.A.86) family.</text>
</comment>
<comment type="subcellular location">
    <subcellularLocation>
        <location evidence="1">Membrane</location>
        <topology evidence="1">Multi-pass membrane protein</topology>
    </subcellularLocation>
</comment>
<dbReference type="Proteomes" id="UP000217343">
    <property type="component" value="Chromosome"/>
</dbReference>
<evidence type="ECO:0000313" key="8">
    <source>
        <dbReference type="EMBL" id="ATB46110.1"/>
    </source>
</evidence>
<dbReference type="KEGG" id="mmas:MYMAC_001702"/>
<keyword evidence="9" id="KW-1185">Reference proteome</keyword>
<dbReference type="GO" id="GO:0016020">
    <property type="term" value="C:membrane"/>
    <property type="evidence" value="ECO:0007669"/>
    <property type="project" value="UniProtKB-SubCell"/>
</dbReference>
<evidence type="ECO:0000256" key="7">
    <source>
        <dbReference type="SAM" id="Phobius"/>
    </source>
</evidence>
<feature type="transmembrane region" description="Helical" evidence="7">
    <location>
        <begin position="162"/>
        <end position="187"/>
    </location>
</feature>
<evidence type="ECO:0000256" key="1">
    <source>
        <dbReference type="ARBA" id="ARBA00004141"/>
    </source>
</evidence>
<keyword evidence="5 7" id="KW-0472">Membrane</keyword>
<feature type="transmembrane region" description="Helical" evidence="7">
    <location>
        <begin position="274"/>
        <end position="291"/>
    </location>
</feature>
<dbReference type="EMBL" id="CP022203">
    <property type="protein sequence ID" value="ATB46110.1"/>
    <property type="molecule type" value="Genomic_DNA"/>
</dbReference>
<evidence type="ECO:0000256" key="5">
    <source>
        <dbReference type="ARBA" id="ARBA00023136"/>
    </source>
</evidence>
<protein>
    <submittedName>
        <fullName evidence="8">AI-2E family transporter</fullName>
    </submittedName>
</protein>
<accession>A0A250JR54</accession>
<keyword evidence="3 7" id="KW-0812">Transmembrane</keyword>
<dbReference type="InterPro" id="IPR002549">
    <property type="entry name" value="AI-2E-like"/>
</dbReference>
<proteinExistence type="inferred from homology"/>
<feature type="transmembrane region" description="Helical" evidence="7">
    <location>
        <begin position="208"/>
        <end position="234"/>
    </location>
</feature>
<dbReference type="PANTHER" id="PTHR21716:SF4">
    <property type="entry name" value="TRANSMEMBRANE PROTEIN 245"/>
    <property type="match status" value="1"/>
</dbReference>
<feature type="transmembrane region" description="Helical" evidence="7">
    <location>
        <begin position="311"/>
        <end position="341"/>
    </location>
</feature>
<organism evidence="8 9">
    <name type="scientific">Corallococcus macrosporus DSM 14697</name>
    <dbReference type="NCBI Taxonomy" id="1189310"/>
    <lineage>
        <taxon>Bacteria</taxon>
        <taxon>Pseudomonadati</taxon>
        <taxon>Myxococcota</taxon>
        <taxon>Myxococcia</taxon>
        <taxon>Myxococcales</taxon>
        <taxon>Cystobacterineae</taxon>
        <taxon>Myxococcaceae</taxon>
        <taxon>Corallococcus</taxon>
    </lineage>
</organism>
<evidence type="ECO:0000313" key="9">
    <source>
        <dbReference type="Proteomes" id="UP000217343"/>
    </source>
</evidence>
<dbReference type="PANTHER" id="PTHR21716">
    <property type="entry name" value="TRANSMEMBRANE PROTEIN"/>
    <property type="match status" value="1"/>
</dbReference>
<name>A0A250JR54_9BACT</name>
<feature type="transmembrane region" description="Helical" evidence="7">
    <location>
        <begin position="32"/>
        <end position="48"/>
    </location>
</feature>
<reference evidence="8 9" key="1">
    <citation type="submission" date="2017-06" db="EMBL/GenBank/DDBJ databases">
        <title>Sequencing and comparative analysis of myxobacterial genomes.</title>
        <authorList>
            <person name="Rupp O."/>
            <person name="Goesmann A."/>
            <person name="Sogaard-Andersen L."/>
        </authorList>
    </citation>
    <scope>NUCLEOTIDE SEQUENCE [LARGE SCALE GENOMIC DNA]</scope>
    <source>
        <strain evidence="8 9">DSM 14697</strain>
    </source>
</reference>
<evidence type="ECO:0000256" key="4">
    <source>
        <dbReference type="ARBA" id="ARBA00022989"/>
    </source>
</evidence>
<evidence type="ECO:0000256" key="3">
    <source>
        <dbReference type="ARBA" id="ARBA00022692"/>
    </source>
</evidence>
<dbReference type="OrthoDB" id="5513065at2"/>
<feature type="transmembrane region" description="Helical" evidence="7">
    <location>
        <begin position="60"/>
        <end position="85"/>
    </location>
</feature>
<evidence type="ECO:0000256" key="6">
    <source>
        <dbReference type="SAM" id="MobiDB-lite"/>
    </source>
</evidence>
<keyword evidence="4 7" id="KW-1133">Transmembrane helix</keyword>
<sequence length="396" mass="41328">MATEQTARRVFTGLIILSIILLALVVRPLAKAFFLAAVLAGTFYGLYSRLSRRLRGRHSLAAGVIVSGVILALLLPLGGLTAFVVTEVSDGVKFVSDTVQREGVEGLIGKLPGPVRGAVDGLLERVPLEQAELDETLQQQVSSQGGTAARAVTGVVAATGSIAFQTVMMLIALFFLLTDGAKLVGWLESVSPLRRGQTGEILREFRGVSVAVLVSSVATAGVQAAAALVGFLIARVPASLFFAGVAFFMALIPAVGAAIVVLVAAALMFFSGHPWAALFLAIWGTVVVGLVDNVVKPLLAKRGMHQHGAIVFFALLGGLAAFGTVGLLLGPLIVAFFLALVRIYERDYGRPTPRPGDPSTPGGQGSGEESPIIRPSTLPAESSERAPLSPTPPERH</sequence>
<dbReference type="AlphaFoldDB" id="A0A250JR54"/>